<dbReference type="EMBL" id="CP003620">
    <property type="protein sequence ID" value="AFZ14792.1"/>
    <property type="molecule type" value="Genomic_DNA"/>
</dbReference>
<evidence type="ECO:0000313" key="1">
    <source>
        <dbReference type="EMBL" id="AFZ14792.1"/>
    </source>
</evidence>
<dbReference type="HOGENOM" id="CLU_2218694_0_0_3"/>
<accession>K9W4X0</accession>
<dbReference type="KEGG" id="cep:Cri9333_3985"/>
<protein>
    <submittedName>
        <fullName evidence="1">Uncharacterized protein</fullName>
    </submittedName>
</protein>
<sequence length="106" mass="12214">MNQSEFYNRAIALYLDSLDEHHGLLLQYCQLSIGLVIVKSLNKDYKVENCLNIKYDSAFIGNDLSALTIQYFEEKALALGIKKVVWESLEVDSILDWCRKPENLAR</sequence>
<gene>
    <name evidence="1" type="ORF">Cri9333_3985</name>
</gene>
<organism evidence="1 2">
    <name type="scientific">Crinalium epipsammum PCC 9333</name>
    <dbReference type="NCBI Taxonomy" id="1173022"/>
    <lineage>
        <taxon>Bacteria</taxon>
        <taxon>Bacillati</taxon>
        <taxon>Cyanobacteriota</taxon>
        <taxon>Cyanophyceae</taxon>
        <taxon>Gomontiellales</taxon>
        <taxon>Gomontiellaceae</taxon>
        <taxon>Crinalium</taxon>
    </lineage>
</organism>
<dbReference type="AlphaFoldDB" id="K9W4X0"/>
<name>K9W4X0_9CYAN</name>
<reference evidence="1 2" key="1">
    <citation type="submission" date="2012-06" db="EMBL/GenBank/DDBJ databases">
        <title>Finished chromosome of genome of Crinalium epipsammum PCC 9333.</title>
        <authorList>
            <consortium name="US DOE Joint Genome Institute"/>
            <person name="Gugger M."/>
            <person name="Coursin T."/>
            <person name="Rippka R."/>
            <person name="Tandeau De Marsac N."/>
            <person name="Huntemann M."/>
            <person name="Wei C.-L."/>
            <person name="Han J."/>
            <person name="Detter J.C."/>
            <person name="Han C."/>
            <person name="Tapia R."/>
            <person name="Davenport K."/>
            <person name="Daligault H."/>
            <person name="Erkkila T."/>
            <person name="Gu W."/>
            <person name="Munk A.C.C."/>
            <person name="Teshima H."/>
            <person name="Xu Y."/>
            <person name="Chain P."/>
            <person name="Chen A."/>
            <person name="Krypides N."/>
            <person name="Mavromatis K."/>
            <person name="Markowitz V."/>
            <person name="Szeto E."/>
            <person name="Ivanova N."/>
            <person name="Mikhailova N."/>
            <person name="Ovchinnikova G."/>
            <person name="Pagani I."/>
            <person name="Pati A."/>
            <person name="Goodwin L."/>
            <person name="Peters L."/>
            <person name="Pitluck S."/>
            <person name="Woyke T."/>
            <person name="Kerfeld C."/>
        </authorList>
    </citation>
    <scope>NUCLEOTIDE SEQUENCE [LARGE SCALE GENOMIC DNA]</scope>
    <source>
        <strain evidence="1 2">PCC 9333</strain>
    </source>
</reference>
<evidence type="ECO:0000313" key="2">
    <source>
        <dbReference type="Proteomes" id="UP000010472"/>
    </source>
</evidence>
<keyword evidence="2" id="KW-1185">Reference proteome</keyword>
<dbReference type="RefSeq" id="WP_015204892.1">
    <property type="nucleotide sequence ID" value="NC_019753.1"/>
</dbReference>
<dbReference type="Proteomes" id="UP000010472">
    <property type="component" value="Chromosome"/>
</dbReference>
<proteinExistence type="predicted"/>